<feature type="transmembrane region" description="Helical" evidence="2">
    <location>
        <begin position="518"/>
        <end position="540"/>
    </location>
</feature>
<keyword evidence="2" id="KW-0472">Membrane</keyword>
<feature type="region of interest" description="Disordered" evidence="1">
    <location>
        <begin position="160"/>
        <end position="180"/>
    </location>
</feature>
<feature type="region of interest" description="Disordered" evidence="1">
    <location>
        <begin position="1"/>
        <end position="23"/>
    </location>
</feature>
<feature type="transmembrane region" description="Helical" evidence="2">
    <location>
        <begin position="478"/>
        <end position="497"/>
    </location>
</feature>
<evidence type="ECO:0000313" key="4">
    <source>
        <dbReference type="Proteomes" id="UP000438429"/>
    </source>
</evidence>
<organism evidence="3 4">
    <name type="scientific">Scophthalmus maximus</name>
    <name type="common">Turbot</name>
    <name type="synonym">Psetta maxima</name>
    <dbReference type="NCBI Taxonomy" id="52904"/>
    <lineage>
        <taxon>Eukaryota</taxon>
        <taxon>Metazoa</taxon>
        <taxon>Chordata</taxon>
        <taxon>Craniata</taxon>
        <taxon>Vertebrata</taxon>
        <taxon>Euteleostomi</taxon>
        <taxon>Actinopterygii</taxon>
        <taxon>Neopterygii</taxon>
        <taxon>Teleostei</taxon>
        <taxon>Neoteleostei</taxon>
        <taxon>Acanthomorphata</taxon>
        <taxon>Carangaria</taxon>
        <taxon>Pleuronectiformes</taxon>
        <taxon>Pleuronectoidei</taxon>
        <taxon>Scophthalmidae</taxon>
        <taxon>Scophthalmus</taxon>
    </lineage>
</organism>
<feature type="compositionally biased region" description="Basic residues" evidence="1">
    <location>
        <begin position="102"/>
        <end position="113"/>
    </location>
</feature>
<evidence type="ECO:0000313" key="3">
    <source>
        <dbReference type="EMBL" id="KAF0044556.1"/>
    </source>
</evidence>
<evidence type="ECO:0000256" key="2">
    <source>
        <dbReference type="SAM" id="Phobius"/>
    </source>
</evidence>
<feature type="transmembrane region" description="Helical" evidence="2">
    <location>
        <begin position="560"/>
        <end position="577"/>
    </location>
</feature>
<keyword evidence="2" id="KW-0812">Transmembrane</keyword>
<name>A0A6A4TAF1_SCOMX</name>
<feature type="compositionally biased region" description="Basic and acidic residues" evidence="1">
    <location>
        <begin position="9"/>
        <end position="23"/>
    </location>
</feature>
<sequence>MSAPAVLHDFSHPPEKQTNKSERTADHFFEAHTYKEEIFGSMENVVREERPPRGEETFVLILPAAFRAKVHLADSSKGQHATLLQGKGETVLDIIRRKYSKKHLRKNTQRHNRGGQGGGPLRNNKVKRLIEESGEGERRAAEAAARFVDVVKRNGSLCESVGRDSESESSQLASVSSQDGYQQDQLQTNYESRLCAFDKYYTTDFAVDKFLDDLDGASGKPKHTFTICARKSSFTFILHTVMQPTSRHFCARKYVDQWISCIISPSVAQSLSSVHNPLLRLFVCNQSRPGQCVIISDSYTELCICYTHNVEIILLTLSAGLQDSDQLVARVSSRQLQMMCEHECSPRHTHTQLLLMRGRDRGTSLGRLAKGLRTLAVCCNALWVGAHYGVLSDPNRSPYSAGRQKQMHNDMRARTYNICKSHDYFETLTFARCRLHFRSTHRRVMRLSPMESLSECMLTYNIQKSKTEKGPEKPSTKVLPHVLTYVCFLFGGRLAYLRRFYFPLAEAKSLMDKFRKTYRSYTHFPCLPPLIWIVVCVVPAKLLAEDSSTHEGRQTHQRKIQLVIVVLFCLMTQFRFFQKDNVKKCRPVFCIHTPSYCGKYYNTSHSNNPSFLKTSPQEPDEMETTVAAGPAARENTGHYESMSVSVLTLTELGRPPAGSPFPQFTALTSLILSDLGKLFNDCFLMVFQRCAWEQQQRQYLQKHCDIRCCKIPRVSHRDREEIGAERQTAHQTIERSLSISAGAHLAIVAWKCDWWLTQSAEEGDDGEDLQSGAATHMALCLVRR</sequence>
<dbReference type="AlphaFoldDB" id="A0A6A4TAF1"/>
<accession>A0A6A4TAF1</accession>
<dbReference type="Proteomes" id="UP000438429">
    <property type="component" value="Unassembled WGS sequence"/>
</dbReference>
<protein>
    <submittedName>
        <fullName evidence="3">Uncharacterized protein</fullName>
    </submittedName>
</protein>
<proteinExistence type="predicted"/>
<keyword evidence="2" id="KW-1133">Transmembrane helix</keyword>
<comment type="caution">
    <text evidence="3">The sequence shown here is derived from an EMBL/GenBank/DDBJ whole genome shotgun (WGS) entry which is preliminary data.</text>
</comment>
<feature type="region of interest" description="Disordered" evidence="1">
    <location>
        <begin position="102"/>
        <end position="125"/>
    </location>
</feature>
<dbReference type="EMBL" id="VEVO01000003">
    <property type="protein sequence ID" value="KAF0044556.1"/>
    <property type="molecule type" value="Genomic_DNA"/>
</dbReference>
<feature type="compositionally biased region" description="Low complexity" evidence="1">
    <location>
        <begin position="168"/>
        <end position="178"/>
    </location>
</feature>
<evidence type="ECO:0000256" key="1">
    <source>
        <dbReference type="SAM" id="MobiDB-lite"/>
    </source>
</evidence>
<reference evidence="3 4" key="1">
    <citation type="submission" date="2019-06" db="EMBL/GenBank/DDBJ databases">
        <title>Draft genomes of female and male turbot (Scophthalmus maximus).</title>
        <authorList>
            <person name="Xu H."/>
            <person name="Xu X.-W."/>
            <person name="Shao C."/>
            <person name="Chen S."/>
        </authorList>
    </citation>
    <scope>NUCLEOTIDE SEQUENCE [LARGE SCALE GENOMIC DNA]</scope>
    <source>
        <strain evidence="3">Ysfricsl-2016a</strain>
        <tissue evidence="3">Blood</tissue>
    </source>
</reference>
<gene>
    <name evidence="3" type="ORF">F2P81_003714</name>
</gene>